<comment type="caution">
    <text evidence="2">The sequence shown here is derived from an EMBL/GenBank/DDBJ whole genome shotgun (WGS) entry which is preliminary data.</text>
</comment>
<dbReference type="Proteomes" id="UP000738349">
    <property type="component" value="Unassembled WGS sequence"/>
</dbReference>
<feature type="region of interest" description="Disordered" evidence="1">
    <location>
        <begin position="163"/>
        <end position="199"/>
    </location>
</feature>
<evidence type="ECO:0000313" key="2">
    <source>
        <dbReference type="EMBL" id="KAH7156126.1"/>
    </source>
</evidence>
<name>A0A9P9F940_9HYPO</name>
<evidence type="ECO:0000313" key="3">
    <source>
        <dbReference type="Proteomes" id="UP000738349"/>
    </source>
</evidence>
<dbReference type="EMBL" id="JAGMUV010000005">
    <property type="protein sequence ID" value="KAH7156126.1"/>
    <property type="molecule type" value="Genomic_DNA"/>
</dbReference>
<dbReference type="AlphaFoldDB" id="A0A9P9F940"/>
<keyword evidence="3" id="KW-1185">Reference proteome</keyword>
<sequence length="441" mass="49043">MDLSPEPQVDDITASAWPLPTLRILLKQENLEIVVTPSLCLDLPARFANVLTIDQLCVDLEESHLWIARTGNCHIEVSVAVHGNPVLEVEQLGSFARSIKHCDVWNRLGLHLEHEPITPTQLPGLISLSIQHPSLASALIPPTGAATAQFRALILSVNVLEAKLRPPPNPGPKERTKKRKRTHRGTEDTPAASEHEEMSSALGMDDQLAVENFIMSLNFPLQSSTVDQSIYTLEIDPNLTANETLDTVNKPELVTVMFEQLMLAPTKKYKEVRVTCGLSSRCLTKLAPGVFHIPYLKAISDRADFLKVIGGSLARMRNAESPGLRQKITELNLRSARDQTLSTECDGIIQGIEKRTWEVLVMNAKLPTLRERAGRQREQSVQPELEKPSAVEDRLPIHASCYAEEAHLHVKQEDTDSSQGVWDVNESLLPEILRVSVRTKQ</sequence>
<protein>
    <submittedName>
        <fullName evidence="2">Uncharacterized protein</fullName>
    </submittedName>
</protein>
<organism evidence="2 3">
    <name type="scientific">Dactylonectria macrodidyma</name>
    <dbReference type="NCBI Taxonomy" id="307937"/>
    <lineage>
        <taxon>Eukaryota</taxon>
        <taxon>Fungi</taxon>
        <taxon>Dikarya</taxon>
        <taxon>Ascomycota</taxon>
        <taxon>Pezizomycotina</taxon>
        <taxon>Sordariomycetes</taxon>
        <taxon>Hypocreomycetidae</taxon>
        <taxon>Hypocreales</taxon>
        <taxon>Nectriaceae</taxon>
        <taxon>Dactylonectria</taxon>
    </lineage>
</organism>
<dbReference type="OrthoDB" id="4898608at2759"/>
<accession>A0A9P9F940</accession>
<evidence type="ECO:0000256" key="1">
    <source>
        <dbReference type="SAM" id="MobiDB-lite"/>
    </source>
</evidence>
<gene>
    <name evidence="2" type="ORF">EDB81DRAFT_880457</name>
</gene>
<reference evidence="2" key="1">
    <citation type="journal article" date="2021" name="Nat. Commun.">
        <title>Genetic determinants of endophytism in the Arabidopsis root mycobiome.</title>
        <authorList>
            <person name="Mesny F."/>
            <person name="Miyauchi S."/>
            <person name="Thiergart T."/>
            <person name="Pickel B."/>
            <person name="Atanasova L."/>
            <person name="Karlsson M."/>
            <person name="Huettel B."/>
            <person name="Barry K.W."/>
            <person name="Haridas S."/>
            <person name="Chen C."/>
            <person name="Bauer D."/>
            <person name="Andreopoulos W."/>
            <person name="Pangilinan J."/>
            <person name="LaButti K."/>
            <person name="Riley R."/>
            <person name="Lipzen A."/>
            <person name="Clum A."/>
            <person name="Drula E."/>
            <person name="Henrissat B."/>
            <person name="Kohler A."/>
            <person name="Grigoriev I.V."/>
            <person name="Martin F.M."/>
            <person name="Hacquard S."/>
        </authorList>
    </citation>
    <scope>NUCLEOTIDE SEQUENCE</scope>
    <source>
        <strain evidence="2">MPI-CAGE-AT-0147</strain>
    </source>
</reference>
<proteinExistence type="predicted"/>